<accession>A0AAI9DDU3</accession>
<reference evidence="1" key="1">
    <citation type="submission" date="2024-02" db="EMBL/GenBank/DDBJ databases">
        <authorList>
            <consortium name="Clinical and Environmental Microbiology Branch: Whole genome sequencing antimicrobial resistance pathogens in the healthcare setting"/>
        </authorList>
    </citation>
    <scope>NUCLEOTIDE SEQUENCE</scope>
    <source>
        <strain evidence="1">2021GO-0154</strain>
    </source>
</reference>
<proteinExistence type="predicted"/>
<organism evidence="1">
    <name type="scientific">Providencia stuartii</name>
    <dbReference type="NCBI Taxonomy" id="588"/>
    <lineage>
        <taxon>Bacteria</taxon>
        <taxon>Pseudomonadati</taxon>
        <taxon>Pseudomonadota</taxon>
        <taxon>Gammaproteobacteria</taxon>
        <taxon>Enterobacterales</taxon>
        <taxon>Morganellaceae</taxon>
        <taxon>Providencia</taxon>
    </lineage>
</organism>
<evidence type="ECO:0000313" key="1">
    <source>
        <dbReference type="EMBL" id="EMJ5135310.1"/>
    </source>
</evidence>
<dbReference type="EMBL" id="ABMABF030000010">
    <property type="protein sequence ID" value="EMJ5135310.1"/>
    <property type="molecule type" value="Genomic_DNA"/>
</dbReference>
<name>A0AAI9DDU3_PROST</name>
<sequence length="276" mass="29983">MNNMKGIASNGNSVTRFHDSKIKTNYPKKSGETSFLKKIKRFINKLEHLSLQKIVKPKDTQLREQVPINLKAVSVKTAPTLSLVPSLDSRVVTPPPPPPMPSVNSLITPPLVKFDGIAKGTASQPHGEGKVGMDAVISQLKEHSVFKKNTEKYQVTTDEITGSINTPPSPPPMVKFDGIAKGTASQPHGEGKIGMDAVISQLKEHSVFKKNAEKYQVTADEKMGSINTPPSPPPIAKFDGIAKRIESQSHGDAKAGMDQVIAQLKEHPIFKLKESD</sequence>
<comment type="caution">
    <text evidence="1">The sequence shown here is derived from an EMBL/GenBank/DDBJ whole genome shotgun (WGS) entry which is preliminary data.</text>
</comment>
<gene>
    <name evidence="1" type="ORF">RG298_003062</name>
</gene>
<dbReference type="AlphaFoldDB" id="A0AAI9DDU3"/>
<protein>
    <submittedName>
        <fullName evidence="1">Uncharacterized protein</fullName>
    </submittedName>
</protein>